<keyword evidence="9" id="KW-1185">Reference proteome</keyword>
<evidence type="ECO:0000256" key="1">
    <source>
        <dbReference type="ARBA" id="ARBA00009991"/>
    </source>
</evidence>
<dbReference type="AlphaFoldDB" id="A0ABD1XVS6"/>
<organism evidence="8 9">
    <name type="scientific">Riccia fluitans</name>
    <dbReference type="NCBI Taxonomy" id="41844"/>
    <lineage>
        <taxon>Eukaryota</taxon>
        <taxon>Viridiplantae</taxon>
        <taxon>Streptophyta</taxon>
        <taxon>Embryophyta</taxon>
        <taxon>Marchantiophyta</taxon>
        <taxon>Marchantiopsida</taxon>
        <taxon>Marchantiidae</taxon>
        <taxon>Marchantiales</taxon>
        <taxon>Ricciaceae</taxon>
        <taxon>Riccia</taxon>
    </lineage>
</organism>
<comment type="caution">
    <text evidence="8">The sequence shown here is derived from an EMBL/GenBank/DDBJ whole genome shotgun (WGS) entry which is preliminary data.</text>
</comment>
<dbReference type="InterPro" id="IPR005148">
    <property type="entry name" value="Arg-tRNA-synth_N"/>
</dbReference>
<evidence type="ECO:0000256" key="4">
    <source>
        <dbReference type="ARBA" id="ARBA00022786"/>
    </source>
</evidence>
<feature type="domain" description="Arginyl tRNA synthetase N-terminal" evidence="7">
    <location>
        <begin position="198"/>
        <end position="318"/>
    </location>
</feature>
<dbReference type="PIRSF" id="PIRSF037207">
    <property type="entry name" value="ATE1_euk"/>
    <property type="match status" value="1"/>
</dbReference>
<accession>A0ABD1XVS6</accession>
<name>A0ABD1XVS6_9MARC</name>
<dbReference type="EC" id="2.3.2.8" evidence="2"/>
<dbReference type="InterPro" id="IPR017137">
    <property type="entry name" value="Arg-tRNA-P_Trfase_1_euk"/>
</dbReference>
<evidence type="ECO:0000256" key="3">
    <source>
        <dbReference type="ARBA" id="ARBA00022679"/>
    </source>
</evidence>
<dbReference type="Pfam" id="PF04376">
    <property type="entry name" value="ATE_N"/>
    <property type="match status" value="1"/>
</dbReference>
<reference evidence="8 9" key="1">
    <citation type="submission" date="2024-09" db="EMBL/GenBank/DDBJ databases">
        <title>Chromosome-scale assembly of Riccia fluitans.</title>
        <authorList>
            <person name="Paukszto L."/>
            <person name="Sawicki J."/>
            <person name="Karawczyk K."/>
            <person name="Piernik-Szablinska J."/>
            <person name="Szczecinska M."/>
            <person name="Mazdziarz M."/>
        </authorList>
    </citation>
    <scope>NUCLEOTIDE SEQUENCE [LARGE SCALE GENOMIC DNA]</scope>
    <source>
        <strain evidence="8">Rf_01</strain>
        <tissue evidence="8">Aerial parts of the thallus</tissue>
    </source>
</reference>
<sequence length="660" mass="73899">MTDVTDRGQGQAAVKSRSNRTTASSSSGGGNPRLATRARRTMSMVEDMGVYDSSCGYCKSRSGSRKFTSRGLWAHTLTVQDYQDLLDRGWRRSGMFLYKPCMKVTCCPPYTIRLKVDQFVPAKDQMRVLRRMQRYLDGSYNGPQTVGELHEEKDNVDERDAGLPHNSVIASSSDRDPSVSERADAVESSMGEEEKFIAGLKDAIKVSVSKCAEEGLLPLNLDIPEISVKPISQKVKGKMSIESRADYTSNIAFSLAAAVQRRKNAGVKYARSSDTHQRNLLLSTPQEIAENLVIVLSELSLPGVSNVKSCKGHLNFLLTDVTMLSPEHPRMENQVNHANGETIFSKSVPVEGTSSGGTRQLEIRMSRSSFVEEEFALYKKYQIHVHNDRPEDVRDSSYRKFLVDSPLVFVPPANDGATPPCGFGSFHQQYLLDGKLIAVGVVDVLPHCLSSKYLFWDPDFAFLSLGKYSALKEIEWVQQEQMRCPSLQYYYLGFYIHSCPKMRYKAAYNPSELLCPERYRWVSYELARPALEERSYVRLSDLTTDTMSAPEDASYSEKARVNIEPHSNGMAAGGPSNELHVNGEERNGAVAQIKEQPGVDLSAIVDEIWLYLRGARLLFKHLCEIRTLPRHQLEEIASNLQMYAEDVGSALAVRMLYVLS</sequence>
<dbReference type="PANTHER" id="PTHR21367">
    <property type="entry name" value="ARGININE-TRNA-PROTEIN TRANSFERASE 1"/>
    <property type="match status" value="1"/>
</dbReference>
<proteinExistence type="inferred from homology"/>
<evidence type="ECO:0000313" key="9">
    <source>
        <dbReference type="Proteomes" id="UP001605036"/>
    </source>
</evidence>
<feature type="region of interest" description="Disordered" evidence="6">
    <location>
        <begin position="158"/>
        <end position="187"/>
    </location>
</feature>
<keyword evidence="5" id="KW-0012">Acyltransferase</keyword>
<dbReference type="Proteomes" id="UP001605036">
    <property type="component" value="Unassembled WGS sequence"/>
</dbReference>
<dbReference type="EMBL" id="JBHFFA010000007">
    <property type="protein sequence ID" value="KAL2612753.1"/>
    <property type="molecule type" value="Genomic_DNA"/>
</dbReference>
<dbReference type="InterPro" id="IPR030700">
    <property type="entry name" value="N-end_Aminoacyl_Trfase"/>
</dbReference>
<dbReference type="Pfam" id="PF04377">
    <property type="entry name" value="ATE_C"/>
    <property type="match status" value="1"/>
</dbReference>
<protein>
    <recommendedName>
        <fullName evidence="2">arginyltransferase</fullName>
        <ecNumber evidence="2">2.3.2.8</ecNumber>
    </recommendedName>
</protein>
<dbReference type="GO" id="GO:0004057">
    <property type="term" value="F:arginyl-tRNA--protein transferase activity"/>
    <property type="evidence" value="ECO:0007669"/>
    <property type="project" value="UniProtKB-EC"/>
</dbReference>
<comment type="similarity">
    <text evidence="1">Belongs to the R-transferase family.</text>
</comment>
<dbReference type="InterPro" id="IPR007472">
    <property type="entry name" value="N-end_Aminoacyl_Trfase_C"/>
</dbReference>
<evidence type="ECO:0000256" key="5">
    <source>
        <dbReference type="ARBA" id="ARBA00023315"/>
    </source>
</evidence>
<feature type="region of interest" description="Disordered" evidence="6">
    <location>
        <begin position="1"/>
        <end position="37"/>
    </location>
</feature>
<dbReference type="PANTHER" id="PTHR21367:SF1">
    <property type="entry name" value="ARGINYL-TRNA--PROTEIN TRANSFERASE 1"/>
    <property type="match status" value="1"/>
</dbReference>
<keyword evidence="3" id="KW-0808">Transferase</keyword>
<evidence type="ECO:0000259" key="7">
    <source>
        <dbReference type="SMART" id="SM01016"/>
    </source>
</evidence>
<gene>
    <name evidence="8" type="ORF">R1flu_024445</name>
</gene>
<dbReference type="InterPro" id="IPR036695">
    <property type="entry name" value="Arg-tRNA-synth_N_sf"/>
</dbReference>
<dbReference type="InterPro" id="IPR007471">
    <property type="entry name" value="N-end_Aminoacyl_Trfase_N"/>
</dbReference>
<evidence type="ECO:0000256" key="2">
    <source>
        <dbReference type="ARBA" id="ARBA00012025"/>
    </source>
</evidence>
<dbReference type="SUPFAM" id="SSF55729">
    <property type="entry name" value="Acyl-CoA N-acyltransferases (Nat)"/>
    <property type="match status" value="1"/>
</dbReference>
<evidence type="ECO:0000313" key="8">
    <source>
        <dbReference type="EMBL" id="KAL2612753.1"/>
    </source>
</evidence>
<dbReference type="SMART" id="SM01016">
    <property type="entry name" value="Arg_tRNA_synt_N"/>
    <property type="match status" value="1"/>
</dbReference>
<feature type="compositionally biased region" description="Basic and acidic residues" evidence="6">
    <location>
        <begin position="173"/>
        <end position="185"/>
    </location>
</feature>
<dbReference type="Gene3D" id="3.30.1360.70">
    <property type="entry name" value="Arginyl tRNA synthetase N-terminal domain"/>
    <property type="match status" value="1"/>
</dbReference>
<dbReference type="InterPro" id="IPR016181">
    <property type="entry name" value="Acyl_CoA_acyltransferase"/>
</dbReference>
<keyword evidence="4" id="KW-0833">Ubl conjugation pathway</keyword>
<evidence type="ECO:0000256" key="6">
    <source>
        <dbReference type="SAM" id="MobiDB-lite"/>
    </source>
</evidence>